<dbReference type="GO" id="GO:0003964">
    <property type="term" value="F:RNA-directed DNA polymerase activity"/>
    <property type="evidence" value="ECO:0007669"/>
    <property type="project" value="UniProtKB-KW"/>
</dbReference>
<dbReference type="InterPro" id="IPR036875">
    <property type="entry name" value="Znf_CCHC_sf"/>
</dbReference>
<name>A0ABQ4XMK9_9ASTR</name>
<keyword evidence="5" id="KW-1185">Reference proteome</keyword>
<evidence type="ECO:0000256" key="1">
    <source>
        <dbReference type="SAM" id="MobiDB-lite"/>
    </source>
</evidence>
<feature type="region of interest" description="Disordered" evidence="1">
    <location>
        <begin position="185"/>
        <end position="214"/>
    </location>
</feature>
<feature type="domain" description="Retrotransposon gag" evidence="3">
    <location>
        <begin position="453"/>
        <end position="512"/>
    </location>
</feature>
<evidence type="ECO:0000259" key="3">
    <source>
        <dbReference type="Pfam" id="PF03732"/>
    </source>
</evidence>
<protein>
    <submittedName>
        <fullName evidence="4">Reverse transcriptase domain-containing protein</fullName>
    </submittedName>
</protein>
<dbReference type="InterPro" id="IPR005162">
    <property type="entry name" value="Retrotrans_gag_dom"/>
</dbReference>
<dbReference type="Pfam" id="PF00098">
    <property type="entry name" value="zf-CCHC"/>
    <property type="match status" value="1"/>
</dbReference>
<dbReference type="SUPFAM" id="SSF57756">
    <property type="entry name" value="Retrovirus zinc finger-like domains"/>
    <property type="match status" value="1"/>
</dbReference>
<reference evidence="4" key="2">
    <citation type="submission" date="2022-01" db="EMBL/GenBank/DDBJ databases">
        <authorList>
            <person name="Yamashiro T."/>
            <person name="Shiraishi A."/>
            <person name="Satake H."/>
            <person name="Nakayama K."/>
        </authorList>
    </citation>
    <scope>NUCLEOTIDE SEQUENCE</scope>
</reference>
<accession>A0ABQ4XMK9</accession>
<keyword evidence="4" id="KW-0808">Transferase</keyword>
<evidence type="ECO:0000259" key="2">
    <source>
        <dbReference type="Pfam" id="PF00098"/>
    </source>
</evidence>
<dbReference type="PANTHER" id="PTHR33223">
    <property type="entry name" value="CCHC-TYPE DOMAIN-CONTAINING PROTEIN"/>
    <property type="match status" value="1"/>
</dbReference>
<comment type="caution">
    <text evidence="4">The sequence shown here is derived from an EMBL/GenBank/DDBJ whole genome shotgun (WGS) entry which is preliminary data.</text>
</comment>
<gene>
    <name evidence="4" type="ORF">Tco_0681089</name>
</gene>
<evidence type="ECO:0000313" key="4">
    <source>
        <dbReference type="EMBL" id="GJS66525.1"/>
    </source>
</evidence>
<dbReference type="Pfam" id="PF03732">
    <property type="entry name" value="Retrotrans_gag"/>
    <property type="match status" value="1"/>
</dbReference>
<dbReference type="InterPro" id="IPR001878">
    <property type="entry name" value="Znf_CCHC"/>
</dbReference>
<proteinExistence type="predicted"/>
<evidence type="ECO:0000313" key="5">
    <source>
        <dbReference type="Proteomes" id="UP001151760"/>
    </source>
</evidence>
<organism evidence="4 5">
    <name type="scientific">Tanacetum coccineum</name>
    <dbReference type="NCBI Taxonomy" id="301880"/>
    <lineage>
        <taxon>Eukaryota</taxon>
        <taxon>Viridiplantae</taxon>
        <taxon>Streptophyta</taxon>
        <taxon>Embryophyta</taxon>
        <taxon>Tracheophyta</taxon>
        <taxon>Spermatophyta</taxon>
        <taxon>Magnoliopsida</taxon>
        <taxon>eudicotyledons</taxon>
        <taxon>Gunneridae</taxon>
        <taxon>Pentapetalae</taxon>
        <taxon>asterids</taxon>
        <taxon>campanulids</taxon>
        <taxon>Asterales</taxon>
        <taxon>Asteraceae</taxon>
        <taxon>Asteroideae</taxon>
        <taxon>Anthemideae</taxon>
        <taxon>Anthemidinae</taxon>
        <taxon>Tanacetum</taxon>
    </lineage>
</organism>
<feature type="compositionally biased region" description="Basic residues" evidence="1">
    <location>
        <begin position="201"/>
        <end position="210"/>
    </location>
</feature>
<sequence length="515" mass="57898">MAQTRQPNNPPDVAEIIAQQLQNIIPNIVNQVTNNLNNANGNGNGGGNNVYTYKGFVACGPRDFDGTSGAVALTRWIEKMESVIDNSGCLANQRVKYVASSFIGKALTRWNTQVQARGRDAANAMAWNDFKALLTTKFCLSNEIEKLESEFWNHSMIATQPATIQAAILIVGILTDKAVRSGTLANASKKRKERGEANKSKSVRKDKKKATGGQGFVATVPPARENGNFPKYARCKGYHAEKGPCQVCYNFQRPGHIARDCRSHVRHVEPIREVRPRDRQKSCYECGSLDHLRLNYLRWNQGRNQSRNQLALEGNRNTQGNENRVREGLSMTRNTRGNENRARGRAFNVNAIDALQDPNSIFSSCYLFRNLFSSTTIGDENPIRTIGDYSKPSHDGNRNTIELPVGNNVVPLLSDIIRLVQNGCSFRGLRSEDPNQHLKDFLKLVDSLDLDGSISTWEDLTTRFLAQFFPPGRTVKLRNDILMFQQHHEESLSEAWTHFKDLLQKVPHYGIDLWL</sequence>
<feature type="domain" description="CCHC-type" evidence="2">
    <location>
        <begin position="247"/>
        <end position="262"/>
    </location>
</feature>
<keyword evidence="4" id="KW-0548">Nucleotidyltransferase</keyword>
<dbReference type="EMBL" id="BQNB010009653">
    <property type="protein sequence ID" value="GJS66525.1"/>
    <property type="molecule type" value="Genomic_DNA"/>
</dbReference>
<dbReference type="Gene3D" id="4.10.60.10">
    <property type="entry name" value="Zinc finger, CCHC-type"/>
    <property type="match status" value="1"/>
</dbReference>
<dbReference type="PANTHER" id="PTHR33223:SF11">
    <property type="entry name" value="ELEMENT PROTEIN, PUTATIVE-RELATED"/>
    <property type="match status" value="1"/>
</dbReference>
<reference evidence="4" key="1">
    <citation type="journal article" date="2022" name="Int. J. Mol. Sci.">
        <title>Draft Genome of Tanacetum Coccineum: Genomic Comparison of Closely Related Tanacetum-Family Plants.</title>
        <authorList>
            <person name="Yamashiro T."/>
            <person name="Shiraishi A."/>
            <person name="Nakayama K."/>
            <person name="Satake H."/>
        </authorList>
    </citation>
    <scope>NUCLEOTIDE SEQUENCE</scope>
</reference>
<dbReference type="Proteomes" id="UP001151760">
    <property type="component" value="Unassembled WGS sequence"/>
</dbReference>
<keyword evidence="4" id="KW-0695">RNA-directed DNA polymerase</keyword>